<evidence type="ECO:0000313" key="3">
    <source>
        <dbReference type="Proteomes" id="UP000004946"/>
    </source>
</evidence>
<dbReference type="Pfam" id="PF13191">
    <property type="entry name" value="AAA_16"/>
    <property type="match status" value="1"/>
</dbReference>
<sequence length="402" mass="43959">MDMVLDDLEVSFEDLNPFVPGAGRQPRELLGRDEEFEHVAVLIRRTQRRLPNRGVILTGLRGMGKTVLMRRMQELCDQGGLITAWVEARREGAADDAAHAIMDELKAGSQSLLSPSLREKVQRVIESIGSISLGALGVSVGLSKDEENTRRESLLRQMNALISHLAASAKSEKSGVVLFVDELQDMSPAVLGELISLQHEAGQRDLPFYLIGGGLPNLPRVLTRSRSYAERLFEYRRIGSLPDEVSRQVFQQTAQSVGSSFDQDALDLLVGLAQGYPFFIQAYGDSTWDAARDGRLDLQAVKRGMPQARAQLDTGLYSARWQRASAAGQGYLRAMAEIGAAEGSGDEVLSSRVAQRLGRTLSALSPVRATLIGQGLIYMPRNGAVAFTVPHMGEFVLRQKGL</sequence>
<dbReference type="SMART" id="SM00382">
    <property type="entry name" value="AAA"/>
    <property type="match status" value="1"/>
</dbReference>
<dbReference type="SUPFAM" id="SSF52540">
    <property type="entry name" value="P-loop containing nucleoside triphosphate hydrolases"/>
    <property type="match status" value="1"/>
</dbReference>
<proteinExistence type="predicted"/>
<reference evidence="2 3" key="1">
    <citation type="submission" date="2010-12" db="EMBL/GenBank/DDBJ databases">
        <authorList>
            <person name="Muzny D."/>
            <person name="Qin X."/>
            <person name="Buhay C."/>
            <person name="Dugan-Rocha S."/>
            <person name="Ding Y."/>
            <person name="Chen G."/>
            <person name="Hawes A."/>
            <person name="Holder M."/>
            <person name="Jhangiani S."/>
            <person name="Johnson A."/>
            <person name="Khan Z."/>
            <person name="Li Z."/>
            <person name="Liu W."/>
            <person name="Liu X."/>
            <person name="Perez L."/>
            <person name="Shen H."/>
            <person name="Wang Q."/>
            <person name="Watt J."/>
            <person name="Xi L."/>
            <person name="Xin Y."/>
            <person name="Zhou J."/>
            <person name="Deng J."/>
            <person name="Jiang H."/>
            <person name="Liu Y."/>
            <person name="Qu J."/>
            <person name="Song X.-Z."/>
            <person name="Zhang L."/>
            <person name="Villasana D."/>
            <person name="Johnson A."/>
            <person name="Liu J."/>
            <person name="Liyanage D."/>
            <person name="Lorensuhewa L."/>
            <person name="Robinson T."/>
            <person name="Song A."/>
            <person name="Song B.-B."/>
            <person name="Dinh H."/>
            <person name="Thornton R."/>
            <person name="Coyle M."/>
            <person name="Francisco L."/>
            <person name="Jackson L."/>
            <person name="Javaid M."/>
            <person name="Korchina V."/>
            <person name="Kovar C."/>
            <person name="Mata R."/>
            <person name="Mathew T."/>
            <person name="Ngo R."/>
            <person name="Nguyen L."/>
            <person name="Nguyen N."/>
            <person name="Okwuonu G."/>
            <person name="Ongeri F."/>
            <person name="Pham C."/>
            <person name="Simmons D."/>
            <person name="Wilczek-Boney K."/>
            <person name="Hale W."/>
            <person name="Jakkamsetti A."/>
            <person name="Pham P."/>
            <person name="Ruth R."/>
            <person name="San Lucas F."/>
            <person name="Warren J."/>
            <person name="Zhang J."/>
            <person name="Zhao Z."/>
            <person name="Zhou C."/>
            <person name="Zhu D."/>
            <person name="Lee S."/>
            <person name="Bess C."/>
            <person name="Blankenburg K."/>
            <person name="Forbes L."/>
            <person name="Fu Q."/>
            <person name="Gubbala S."/>
            <person name="Hirani K."/>
            <person name="Jayaseelan J.C."/>
            <person name="Lara F."/>
            <person name="Munidasa M."/>
            <person name="Palculict T."/>
            <person name="Patil S."/>
            <person name="Pu L.-L."/>
            <person name="Saada N."/>
            <person name="Tang L."/>
            <person name="Weissenberger G."/>
            <person name="Zhu Y."/>
            <person name="Hemphill L."/>
            <person name="Shang Y."/>
            <person name="Youmans B."/>
            <person name="Ayvaz T."/>
            <person name="Ross M."/>
            <person name="Santibanez J."/>
            <person name="Aqrawi P."/>
            <person name="Gross S."/>
            <person name="Joshi V."/>
            <person name="Fowler G."/>
            <person name="Nazareth L."/>
            <person name="Reid J."/>
            <person name="Worley K."/>
            <person name="Petrosino J."/>
            <person name="Highlander S."/>
            <person name="Gibbs R."/>
        </authorList>
    </citation>
    <scope>NUCLEOTIDE SEQUENCE [LARGE SCALE GENOMIC DNA]</scope>
    <source>
        <strain evidence="2 3">DSM 10105</strain>
    </source>
</reference>
<dbReference type="InterPro" id="IPR003593">
    <property type="entry name" value="AAA+_ATPase"/>
</dbReference>
<keyword evidence="3" id="KW-1185">Reference proteome</keyword>
<dbReference type="AlphaFoldDB" id="E6JZ03"/>
<dbReference type="EMBL" id="AEON01000001">
    <property type="protein sequence ID" value="EFT83097.1"/>
    <property type="molecule type" value="Genomic_DNA"/>
</dbReference>
<name>E6JZ03_PARDN</name>
<gene>
    <name evidence="2" type="ORF">HMPREF0620_0102</name>
</gene>
<evidence type="ECO:0000259" key="1">
    <source>
        <dbReference type="SMART" id="SM00382"/>
    </source>
</evidence>
<feature type="domain" description="AAA+ ATPase" evidence="1">
    <location>
        <begin position="51"/>
        <end position="239"/>
    </location>
</feature>
<evidence type="ECO:0000313" key="2">
    <source>
        <dbReference type="EMBL" id="EFT83097.1"/>
    </source>
</evidence>
<dbReference type="eggNOG" id="COG1672">
    <property type="taxonomic scope" value="Bacteria"/>
</dbReference>
<accession>E6JZ03</accession>
<dbReference type="PANTHER" id="PTHR34301:SF8">
    <property type="entry name" value="ATPASE DOMAIN-CONTAINING PROTEIN"/>
    <property type="match status" value="1"/>
</dbReference>
<dbReference type="Gene3D" id="3.40.50.300">
    <property type="entry name" value="P-loop containing nucleotide triphosphate hydrolases"/>
    <property type="match status" value="1"/>
</dbReference>
<protein>
    <recommendedName>
        <fullName evidence="1">AAA+ ATPase domain-containing protein</fullName>
    </recommendedName>
</protein>
<dbReference type="PANTHER" id="PTHR34301">
    <property type="entry name" value="DNA-BINDING PROTEIN-RELATED"/>
    <property type="match status" value="1"/>
</dbReference>
<dbReference type="KEGG" id="pdo:PSDT_1473"/>
<organism evidence="2 3">
    <name type="scientific">Parascardovia denticolens DSM 10105 = JCM 12538</name>
    <dbReference type="NCBI Taxonomy" id="864564"/>
    <lineage>
        <taxon>Bacteria</taxon>
        <taxon>Bacillati</taxon>
        <taxon>Actinomycetota</taxon>
        <taxon>Actinomycetes</taxon>
        <taxon>Bifidobacteriales</taxon>
        <taxon>Bifidobacteriaceae</taxon>
        <taxon>Parascardovia</taxon>
    </lineage>
</organism>
<dbReference type="HOGENOM" id="CLU_058580_0_0_11"/>
<comment type="caution">
    <text evidence="2">The sequence shown here is derived from an EMBL/GenBank/DDBJ whole genome shotgun (WGS) entry which is preliminary data.</text>
</comment>
<dbReference type="InterPro" id="IPR027417">
    <property type="entry name" value="P-loop_NTPase"/>
</dbReference>
<dbReference type="Proteomes" id="UP000004946">
    <property type="component" value="Chromosome"/>
</dbReference>
<dbReference type="PATRIC" id="fig|864564.6.peg.1615"/>
<dbReference type="InterPro" id="IPR041664">
    <property type="entry name" value="AAA_16"/>
</dbReference>